<reference evidence="4" key="2">
    <citation type="submission" date="2025-04" db="UniProtKB">
        <authorList>
            <consortium name="RefSeq"/>
        </authorList>
    </citation>
    <scope>IDENTIFICATION</scope>
    <source>
        <strain evidence="4">Aabys</strain>
    </source>
</reference>
<dbReference type="Gene3D" id="1.10.238.20">
    <property type="entry name" value="Pheromone/general odorant binding protein domain"/>
    <property type="match status" value="1"/>
</dbReference>
<dbReference type="GO" id="GO:0005549">
    <property type="term" value="F:odorant binding"/>
    <property type="evidence" value="ECO:0007669"/>
    <property type="project" value="InterPro"/>
</dbReference>
<reference evidence="2" key="1">
    <citation type="submission" date="2020-05" db="UniProtKB">
        <authorList>
            <consortium name="EnsemblMetazoa"/>
        </authorList>
    </citation>
    <scope>IDENTIFICATION</scope>
    <source>
        <strain evidence="2">Aabys</strain>
    </source>
</reference>
<evidence type="ECO:0000313" key="3">
    <source>
        <dbReference type="Proteomes" id="UP001652621"/>
    </source>
</evidence>
<dbReference type="KEGG" id="mde:101899737"/>
<feature type="chain" id="PRO_5044561192" evidence="1">
    <location>
        <begin position="19"/>
        <end position="138"/>
    </location>
</feature>
<dbReference type="VEuPathDB" id="VectorBase:MDOMA2_006844"/>
<dbReference type="InterPro" id="IPR036728">
    <property type="entry name" value="PBP_GOBP_sf"/>
</dbReference>
<evidence type="ECO:0000313" key="4">
    <source>
        <dbReference type="RefSeq" id="XP_005180291.1"/>
    </source>
</evidence>
<keyword evidence="1" id="KW-0732">Signal</keyword>
<gene>
    <name evidence="2" type="primary">101899737</name>
    <name evidence="4" type="synonym">LOC101899737</name>
</gene>
<dbReference type="Proteomes" id="UP001652621">
    <property type="component" value="Unplaced"/>
</dbReference>
<proteinExistence type="predicted"/>
<protein>
    <submittedName>
        <fullName evidence="4">B1 protein</fullName>
    </submittedName>
</protein>
<evidence type="ECO:0000256" key="1">
    <source>
        <dbReference type="SAM" id="SignalP"/>
    </source>
</evidence>
<dbReference type="EnsemblMetazoa" id="MDOA011147-RA">
    <property type="protein sequence ID" value="MDOA011147-PA"/>
    <property type="gene ID" value="MDOA011147"/>
</dbReference>
<evidence type="ECO:0000313" key="2">
    <source>
        <dbReference type="EnsemblMetazoa" id="MDOA011147-PA"/>
    </source>
</evidence>
<dbReference type="GeneID" id="101899737"/>
<dbReference type="RefSeq" id="XP_005180291.1">
    <property type="nucleotide sequence ID" value="XM_005180234.3"/>
</dbReference>
<dbReference type="Pfam" id="PF01395">
    <property type="entry name" value="PBP_GOBP"/>
    <property type="match status" value="1"/>
</dbReference>
<organism evidence="2">
    <name type="scientific">Musca domestica</name>
    <name type="common">House fly</name>
    <dbReference type="NCBI Taxonomy" id="7370"/>
    <lineage>
        <taxon>Eukaryota</taxon>
        <taxon>Metazoa</taxon>
        <taxon>Ecdysozoa</taxon>
        <taxon>Arthropoda</taxon>
        <taxon>Hexapoda</taxon>
        <taxon>Insecta</taxon>
        <taxon>Pterygota</taxon>
        <taxon>Neoptera</taxon>
        <taxon>Endopterygota</taxon>
        <taxon>Diptera</taxon>
        <taxon>Brachycera</taxon>
        <taxon>Muscomorpha</taxon>
        <taxon>Muscoidea</taxon>
        <taxon>Muscidae</taxon>
        <taxon>Musca</taxon>
    </lineage>
</organism>
<dbReference type="VEuPathDB" id="VectorBase:MDOA011147"/>
<keyword evidence="3" id="KW-1185">Reference proteome</keyword>
<dbReference type="InterPro" id="IPR006170">
    <property type="entry name" value="PBP/GOBP"/>
</dbReference>
<sequence length="138" mass="15591">MNKLSFVFLICAIAMISADRPDWYPEDEAAVEAKCREENNVSAETVTKTWANEVEDTPELRKFLLCLSENKHLYHADTGFKADRLQYVLKEKSKLNCKDDFVEGCVNAAKDVKPDEALVFDVTKCVVAGAKEHCENVE</sequence>
<feature type="signal peptide" evidence="1">
    <location>
        <begin position="1"/>
        <end position="18"/>
    </location>
</feature>
<dbReference type="SUPFAM" id="SSF47565">
    <property type="entry name" value="Insect pheromone/odorant-binding proteins"/>
    <property type="match status" value="1"/>
</dbReference>
<name>A0A1I8N3H9_MUSDO</name>
<dbReference type="AlphaFoldDB" id="A0A1I8N3H9"/>
<dbReference type="CDD" id="cd23992">
    <property type="entry name" value="PBP_GOBP"/>
    <property type="match status" value="1"/>
</dbReference>
<accession>A0A1I8N3H9</accession>